<gene>
    <name evidence="1" type="ORF">THITE_2042175</name>
</gene>
<evidence type="ECO:0000313" key="1">
    <source>
        <dbReference type="EMBL" id="AEO64658.1"/>
    </source>
</evidence>
<dbReference type="AlphaFoldDB" id="G2QVG8"/>
<dbReference type="Proteomes" id="UP000008181">
    <property type="component" value="Chromosome 1"/>
</dbReference>
<dbReference type="KEGG" id="ttt:THITE_2042175"/>
<sequence length="126" mass="13854">MAAVGWVRVDGRSLGLREGRCGLAEAVVGLGGADTRKPAKTYNTGDSPVVTDRSTNPAVSSLSRGERTGSRVVYCLWSYVIGRTRRSGLWCCCYQCWACKSSRGRGVERFWTRRDAKLWLVGPDCC</sequence>
<organism evidence="1 2">
    <name type="scientific">Thermothielavioides terrestris (strain ATCC 38088 / NRRL 8126)</name>
    <name type="common">Thielavia terrestris</name>
    <dbReference type="NCBI Taxonomy" id="578455"/>
    <lineage>
        <taxon>Eukaryota</taxon>
        <taxon>Fungi</taxon>
        <taxon>Dikarya</taxon>
        <taxon>Ascomycota</taxon>
        <taxon>Pezizomycotina</taxon>
        <taxon>Sordariomycetes</taxon>
        <taxon>Sordariomycetidae</taxon>
        <taxon>Sordariales</taxon>
        <taxon>Chaetomiaceae</taxon>
        <taxon>Thermothielavioides</taxon>
        <taxon>Thermothielavioides terrestris</taxon>
    </lineage>
</organism>
<dbReference type="OrthoDB" id="3763505at2759"/>
<keyword evidence="2" id="KW-1185">Reference proteome</keyword>
<reference evidence="1 2" key="1">
    <citation type="journal article" date="2011" name="Nat. Biotechnol.">
        <title>Comparative genomic analysis of the thermophilic biomass-degrading fungi Myceliophthora thermophila and Thielavia terrestris.</title>
        <authorList>
            <person name="Berka R.M."/>
            <person name="Grigoriev I.V."/>
            <person name="Otillar R."/>
            <person name="Salamov A."/>
            <person name="Grimwood J."/>
            <person name="Reid I."/>
            <person name="Ishmael N."/>
            <person name="John T."/>
            <person name="Darmond C."/>
            <person name="Moisan M.-C."/>
            <person name="Henrissat B."/>
            <person name="Coutinho P.M."/>
            <person name="Lombard V."/>
            <person name="Natvig D.O."/>
            <person name="Lindquist E."/>
            <person name="Schmutz J."/>
            <person name="Lucas S."/>
            <person name="Harris P."/>
            <person name="Powlowski J."/>
            <person name="Bellemare A."/>
            <person name="Taylor D."/>
            <person name="Butler G."/>
            <person name="de Vries R.P."/>
            <person name="Allijn I.E."/>
            <person name="van den Brink J."/>
            <person name="Ushinsky S."/>
            <person name="Storms R."/>
            <person name="Powell A.J."/>
            <person name="Paulsen I.T."/>
            <person name="Elbourne L.D.H."/>
            <person name="Baker S.E."/>
            <person name="Magnuson J."/>
            <person name="LaBoissiere S."/>
            <person name="Clutterbuck A.J."/>
            <person name="Martinez D."/>
            <person name="Wogulis M."/>
            <person name="de Leon A.L."/>
            <person name="Rey M.W."/>
            <person name="Tsang A."/>
        </authorList>
    </citation>
    <scope>NUCLEOTIDE SEQUENCE [LARGE SCALE GENOMIC DNA]</scope>
    <source>
        <strain evidence="2">ATCC 38088 / NRRL 8126</strain>
    </source>
</reference>
<dbReference type="EMBL" id="CP003009">
    <property type="protein sequence ID" value="AEO64658.1"/>
    <property type="molecule type" value="Genomic_DNA"/>
</dbReference>
<dbReference type="HOGENOM" id="CLU_1983101_0_0_1"/>
<name>G2QVG8_THETT</name>
<accession>G2QVG8</accession>
<evidence type="ECO:0000313" key="2">
    <source>
        <dbReference type="Proteomes" id="UP000008181"/>
    </source>
</evidence>
<dbReference type="RefSeq" id="XP_003650994.1">
    <property type="nucleotide sequence ID" value="XM_003650946.1"/>
</dbReference>
<proteinExistence type="predicted"/>
<dbReference type="GeneID" id="11517673"/>
<dbReference type="eggNOG" id="ENOG502RN51">
    <property type="taxonomic scope" value="Eukaryota"/>
</dbReference>
<protein>
    <submittedName>
        <fullName evidence="1">Uncharacterized protein</fullName>
    </submittedName>
</protein>